<reference evidence="8 10" key="2">
    <citation type="submission" date="2018-11" db="EMBL/GenBank/DDBJ databases">
        <authorList>
            <consortium name="Pathogen Informatics"/>
        </authorList>
    </citation>
    <scope>NUCLEOTIDE SEQUENCE [LARGE SCALE GENOMIC DNA]</scope>
</reference>
<dbReference type="GO" id="GO:0016020">
    <property type="term" value="C:membrane"/>
    <property type="evidence" value="ECO:0007669"/>
    <property type="project" value="UniProtKB-SubCell"/>
</dbReference>
<accession>A0A0N4UPC9</accession>
<dbReference type="Proteomes" id="UP000038040">
    <property type="component" value="Unplaced"/>
</dbReference>
<feature type="transmembrane region" description="Helical" evidence="6">
    <location>
        <begin position="118"/>
        <end position="140"/>
    </location>
</feature>
<evidence type="ECO:0000256" key="4">
    <source>
        <dbReference type="ARBA" id="ARBA00022989"/>
    </source>
</evidence>
<evidence type="ECO:0000256" key="3">
    <source>
        <dbReference type="ARBA" id="ARBA00022692"/>
    </source>
</evidence>
<feature type="transmembrane region" description="Helical" evidence="6">
    <location>
        <begin position="220"/>
        <end position="240"/>
    </location>
</feature>
<dbReference type="OrthoDB" id="655540at2759"/>
<keyword evidence="5 6" id="KW-0472">Membrane</keyword>
<feature type="transmembrane region" description="Helical" evidence="6">
    <location>
        <begin position="146"/>
        <end position="164"/>
    </location>
</feature>
<feature type="transmembrane region" description="Helical" evidence="6">
    <location>
        <begin position="334"/>
        <end position="354"/>
    </location>
</feature>
<dbReference type="AlphaFoldDB" id="A0A0N4UPC9"/>
<sequence>MTKEITGSNKVADLEIEIKTCEKSRGLGWFTTALFLVADLAGGGIVALPIAMLQSGGYIGVIIIIALSIGFCYTAHILGENWTIMCERWSDYEEHCRKPYPEMAYRAMGRRAKSICSGILNVMLFGVSVVYLLLAAHIINDFVTSIMGRNIGFCFMIVILAFVLHPVTLLKSPQDFWWAVIGAMFTTVLSAILIMIGTVLDAPICYHARGISEFQASSLVLSFGTFMFGFGGHAVFPTVQHDMKNPYKFTKSAIVAFALVTAMYGPISILGYNVYGDSLESSIINSIQTEWIQRGANLFIAVHCILTLTVVINPLNQEVEHLFNAPHHFCWQRILIRTVVMICVIFVAETVPTFGPILNVIGGTSVALTSAVLPSLYNLYLKAAVFDESTKKYRRPTLYKIIERTPKMRLTLNVIIIVLAIACGASTTYSAIIDMVSTRFTMPCYLSYLENATSVHENPTHCCGRFKNISRFGDSAKYCL</sequence>
<evidence type="ECO:0000256" key="6">
    <source>
        <dbReference type="SAM" id="Phobius"/>
    </source>
</evidence>
<keyword evidence="4 6" id="KW-1133">Transmembrane helix</keyword>
<dbReference type="Pfam" id="PF01490">
    <property type="entry name" value="Aa_trans"/>
    <property type="match status" value="1"/>
</dbReference>
<proteinExistence type="predicted"/>
<keyword evidence="2" id="KW-0813">Transport</keyword>
<evidence type="ECO:0000256" key="5">
    <source>
        <dbReference type="ARBA" id="ARBA00023136"/>
    </source>
</evidence>
<keyword evidence="10" id="KW-1185">Reference proteome</keyword>
<evidence type="ECO:0000313" key="10">
    <source>
        <dbReference type="Proteomes" id="UP000274756"/>
    </source>
</evidence>
<dbReference type="WBParaSite" id="DME_0000980701-mRNA-1">
    <property type="protein sequence ID" value="DME_0000980701-mRNA-1"/>
    <property type="gene ID" value="DME_0000980701"/>
</dbReference>
<feature type="transmembrane region" description="Helical" evidence="6">
    <location>
        <begin position="410"/>
        <end position="432"/>
    </location>
</feature>
<dbReference type="EMBL" id="UYYG01000131">
    <property type="protein sequence ID" value="VDN53438.1"/>
    <property type="molecule type" value="Genomic_DNA"/>
</dbReference>
<feature type="transmembrane region" description="Helical" evidence="6">
    <location>
        <begin position="176"/>
        <end position="200"/>
    </location>
</feature>
<reference evidence="11" key="1">
    <citation type="submission" date="2017-02" db="UniProtKB">
        <authorList>
            <consortium name="WormBaseParasite"/>
        </authorList>
    </citation>
    <scope>IDENTIFICATION</scope>
</reference>
<protein>
    <submittedName>
        <fullName evidence="11">Aa_trans domain-containing protein</fullName>
    </submittedName>
</protein>
<name>A0A0N4UPC9_DRAME</name>
<evidence type="ECO:0000256" key="2">
    <source>
        <dbReference type="ARBA" id="ARBA00022448"/>
    </source>
</evidence>
<evidence type="ECO:0000256" key="1">
    <source>
        <dbReference type="ARBA" id="ARBA00004370"/>
    </source>
</evidence>
<feature type="transmembrane region" description="Helical" evidence="6">
    <location>
        <begin position="58"/>
        <end position="78"/>
    </location>
</feature>
<gene>
    <name evidence="8" type="ORF">DME_LOCUS3411</name>
</gene>
<organism evidence="9 11">
    <name type="scientific">Dracunculus medinensis</name>
    <name type="common">Guinea worm</name>
    <dbReference type="NCBI Taxonomy" id="318479"/>
    <lineage>
        <taxon>Eukaryota</taxon>
        <taxon>Metazoa</taxon>
        <taxon>Ecdysozoa</taxon>
        <taxon>Nematoda</taxon>
        <taxon>Chromadorea</taxon>
        <taxon>Rhabditida</taxon>
        <taxon>Spirurina</taxon>
        <taxon>Dracunculoidea</taxon>
        <taxon>Dracunculidae</taxon>
        <taxon>Dracunculus</taxon>
    </lineage>
</organism>
<comment type="subcellular location">
    <subcellularLocation>
        <location evidence="1">Membrane</location>
    </subcellularLocation>
</comment>
<dbReference type="Proteomes" id="UP000274756">
    <property type="component" value="Unassembled WGS sequence"/>
</dbReference>
<keyword evidence="3 6" id="KW-0812">Transmembrane</keyword>
<feature type="transmembrane region" description="Helical" evidence="6">
    <location>
        <begin position="360"/>
        <end position="381"/>
    </location>
</feature>
<feature type="transmembrane region" description="Helical" evidence="6">
    <location>
        <begin position="27"/>
        <end position="52"/>
    </location>
</feature>
<evidence type="ECO:0000259" key="7">
    <source>
        <dbReference type="Pfam" id="PF01490"/>
    </source>
</evidence>
<feature type="transmembrane region" description="Helical" evidence="6">
    <location>
        <begin position="295"/>
        <end position="313"/>
    </location>
</feature>
<feature type="domain" description="Amino acid transporter transmembrane" evidence="7">
    <location>
        <begin position="27"/>
        <end position="397"/>
    </location>
</feature>
<dbReference type="FunFam" id="1.20.1740.10:FF:000052">
    <property type="entry name" value="Lysine histidine transporter-like 3"/>
    <property type="match status" value="1"/>
</dbReference>
<dbReference type="InterPro" id="IPR013057">
    <property type="entry name" value="AA_transpt_TM"/>
</dbReference>
<dbReference type="STRING" id="318479.A0A0N4UPC9"/>
<dbReference type="PANTHER" id="PTHR48017">
    <property type="entry name" value="OS05G0424000 PROTEIN-RELATED"/>
    <property type="match status" value="1"/>
</dbReference>
<feature type="transmembrane region" description="Helical" evidence="6">
    <location>
        <begin position="252"/>
        <end position="275"/>
    </location>
</feature>
<evidence type="ECO:0000313" key="11">
    <source>
        <dbReference type="WBParaSite" id="DME_0000980701-mRNA-1"/>
    </source>
</evidence>
<evidence type="ECO:0000313" key="8">
    <source>
        <dbReference type="EMBL" id="VDN53438.1"/>
    </source>
</evidence>
<dbReference type="Gene3D" id="1.20.1740.10">
    <property type="entry name" value="Amino acid/polyamine transporter I"/>
    <property type="match status" value="1"/>
</dbReference>
<evidence type="ECO:0000313" key="9">
    <source>
        <dbReference type="Proteomes" id="UP000038040"/>
    </source>
</evidence>